<dbReference type="OrthoDB" id="1435691at2"/>
<sequence length="247" mass="28631">MRSLRSYLTDRVGVLRINEQQPIEMKNKQYVYILILLASIFFNLTGCALKKQNPESPSVAYDSILSPKLLNSERIKMKYGSYAIKIFSDDSKTRISNLYSSQDDKKITRTFALVNYSEVIDSTFLEEHREIVKGGSIGRVFKNNGWEIGKESVFFGELSPSKDLSKVYTLMGNIAYSELAIYMYGFYIEKNKKRFQYATIVEIYHPDYLTIHDLKSMNKDANKYLEKSPFIDQTIKEIAQITRKLKP</sequence>
<feature type="transmembrane region" description="Helical" evidence="1">
    <location>
        <begin position="30"/>
        <end position="49"/>
    </location>
</feature>
<proteinExistence type="predicted"/>
<gene>
    <name evidence="2" type="ORF">D7Z94_21925</name>
</gene>
<accession>A0A3B0C137</accession>
<evidence type="ECO:0000256" key="1">
    <source>
        <dbReference type="SAM" id="Phobius"/>
    </source>
</evidence>
<organism evidence="2 3">
    <name type="scientific">Ulvibacterium marinum</name>
    <dbReference type="NCBI Taxonomy" id="2419782"/>
    <lineage>
        <taxon>Bacteria</taxon>
        <taxon>Pseudomonadati</taxon>
        <taxon>Bacteroidota</taxon>
        <taxon>Flavobacteriia</taxon>
        <taxon>Flavobacteriales</taxon>
        <taxon>Flavobacteriaceae</taxon>
        <taxon>Ulvibacterium</taxon>
    </lineage>
</organism>
<dbReference type="EMBL" id="RBCJ01000005">
    <property type="protein sequence ID" value="RKN77889.1"/>
    <property type="molecule type" value="Genomic_DNA"/>
</dbReference>
<dbReference type="AlphaFoldDB" id="A0A3B0C137"/>
<dbReference type="Proteomes" id="UP000276603">
    <property type="component" value="Unassembled WGS sequence"/>
</dbReference>
<keyword evidence="3" id="KW-1185">Reference proteome</keyword>
<keyword evidence="1" id="KW-0472">Membrane</keyword>
<comment type="caution">
    <text evidence="2">The sequence shown here is derived from an EMBL/GenBank/DDBJ whole genome shotgun (WGS) entry which is preliminary data.</text>
</comment>
<name>A0A3B0C137_9FLAO</name>
<reference evidence="2 3" key="1">
    <citation type="submission" date="2018-10" db="EMBL/GenBank/DDBJ databases">
        <title>Ulvibacterium marinum gen. nov., sp. nov., a novel marine bacterium of the family Flavobacteriaceae, isolated from a culture of the green alga Ulva prolifera.</title>
        <authorList>
            <person name="Zhang Z."/>
        </authorList>
    </citation>
    <scope>NUCLEOTIDE SEQUENCE [LARGE SCALE GENOMIC DNA]</scope>
    <source>
        <strain evidence="2 3">CCMM003</strain>
    </source>
</reference>
<keyword evidence="1" id="KW-1133">Transmembrane helix</keyword>
<protein>
    <submittedName>
        <fullName evidence="2">Uncharacterized protein</fullName>
    </submittedName>
</protein>
<keyword evidence="1" id="KW-0812">Transmembrane</keyword>
<evidence type="ECO:0000313" key="2">
    <source>
        <dbReference type="EMBL" id="RKN77889.1"/>
    </source>
</evidence>
<evidence type="ECO:0000313" key="3">
    <source>
        <dbReference type="Proteomes" id="UP000276603"/>
    </source>
</evidence>